<dbReference type="InterPro" id="IPR001025">
    <property type="entry name" value="BAH_dom"/>
</dbReference>
<evidence type="ECO:0000256" key="5">
    <source>
        <dbReference type="ARBA" id="ARBA00022691"/>
    </source>
</evidence>
<keyword evidence="4 8" id="KW-0808">Transferase</keyword>
<dbReference type="EC" id="2.1.1.37" evidence="2"/>
<evidence type="ECO:0000256" key="7">
    <source>
        <dbReference type="ARBA" id="ARBA00023242"/>
    </source>
</evidence>
<evidence type="ECO:0000313" key="12">
    <source>
        <dbReference type="Proteomes" id="UP001444661"/>
    </source>
</evidence>
<keyword evidence="5 8" id="KW-0949">S-adenosyl-L-methionine</keyword>
<keyword evidence="3 8" id="KW-0489">Methyltransferase</keyword>
<evidence type="ECO:0000313" key="11">
    <source>
        <dbReference type="EMBL" id="KAK8055157.1"/>
    </source>
</evidence>
<keyword evidence="6" id="KW-0238">DNA-binding</keyword>
<dbReference type="Proteomes" id="UP001444661">
    <property type="component" value="Unassembled WGS sequence"/>
</dbReference>
<dbReference type="InterPro" id="IPR050390">
    <property type="entry name" value="C5-Methyltransferase"/>
</dbReference>
<reference evidence="11 12" key="1">
    <citation type="submission" date="2023-01" db="EMBL/GenBank/DDBJ databases">
        <title>Analysis of 21 Apiospora genomes using comparative genomics revels a genus with tremendous synthesis potential of carbohydrate active enzymes and secondary metabolites.</title>
        <authorList>
            <person name="Sorensen T."/>
        </authorList>
    </citation>
    <scope>NUCLEOTIDE SEQUENCE [LARGE SCALE GENOMIC DNA]</scope>
    <source>
        <strain evidence="11 12">CBS 33761</strain>
    </source>
</reference>
<feature type="domain" description="BAH" evidence="10">
    <location>
        <begin position="623"/>
        <end position="747"/>
    </location>
</feature>
<dbReference type="GO" id="GO:0032259">
    <property type="term" value="P:methylation"/>
    <property type="evidence" value="ECO:0007669"/>
    <property type="project" value="UniProtKB-KW"/>
</dbReference>
<feature type="region of interest" description="Disordered" evidence="9">
    <location>
        <begin position="1062"/>
        <end position="1092"/>
    </location>
</feature>
<feature type="compositionally biased region" description="Basic and acidic residues" evidence="9">
    <location>
        <begin position="1062"/>
        <end position="1074"/>
    </location>
</feature>
<organism evidence="11 12">
    <name type="scientific">Apiospora rasikravindrae</name>
    <dbReference type="NCBI Taxonomy" id="990691"/>
    <lineage>
        <taxon>Eukaryota</taxon>
        <taxon>Fungi</taxon>
        <taxon>Dikarya</taxon>
        <taxon>Ascomycota</taxon>
        <taxon>Pezizomycotina</taxon>
        <taxon>Sordariomycetes</taxon>
        <taxon>Xylariomycetidae</taxon>
        <taxon>Amphisphaeriales</taxon>
        <taxon>Apiosporaceae</taxon>
        <taxon>Apiospora</taxon>
    </lineage>
</organism>
<dbReference type="Gene3D" id="2.30.30.490">
    <property type="match status" value="1"/>
</dbReference>
<dbReference type="InterPro" id="IPR043151">
    <property type="entry name" value="BAH_sf"/>
</dbReference>
<dbReference type="PANTHER" id="PTHR10629:SF54">
    <property type="entry name" value="DNA METHYLTRANSFERASE DIM-2"/>
    <property type="match status" value="1"/>
</dbReference>
<dbReference type="Pfam" id="PF25423">
    <property type="entry name" value="DUF7893"/>
    <property type="match status" value="1"/>
</dbReference>
<comment type="caution">
    <text evidence="11">The sequence shown here is derived from an EMBL/GenBank/DDBJ whole genome shotgun (WGS) entry which is preliminary data.</text>
</comment>
<gene>
    <name evidence="11" type="ORF">PG993_000384</name>
</gene>
<dbReference type="SUPFAM" id="SSF53335">
    <property type="entry name" value="S-adenosyl-L-methionine-dependent methyltransferases"/>
    <property type="match status" value="1"/>
</dbReference>
<dbReference type="Pfam" id="PF00145">
    <property type="entry name" value="DNA_methylase"/>
    <property type="match status" value="1"/>
</dbReference>
<dbReference type="PROSITE" id="PS51679">
    <property type="entry name" value="SAM_MT_C5"/>
    <property type="match status" value="1"/>
</dbReference>
<comment type="similarity">
    <text evidence="8">Belongs to the class I-like SAM-binding methyltransferase superfamily. C5-methyltransferase family.</text>
</comment>
<evidence type="ECO:0000256" key="1">
    <source>
        <dbReference type="ARBA" id="ARBA00004123"/>
    </source>
</evidence>
<feature type="region of interest" description="Disordered" evidence="9">
    <location>
        <begin position="955"/>
        <end position="974"/>
    </location>
</feature>
<sequence>MRDQLCVLRPDDGAILSDDQWAAEVSKGVGFGFDDLREIAPAEGTISDQDHDYATWFNSTVVSDLGFAPLSRAPWPKSINDDDSEDLDLQSCSDAATVISEPNLGPTSSNLVVELPSSTLSNPRSEYQGFVPPAPKKNEWQAVEALLNVLSETGREPQPDYVEFELSDFTVYVNSSYYPLELRPLQHLCTRAASDTFYFDGVLSATNPISGTTMRFYVQRVPFRELPIEAYDDEAVTVENIWIRSDHNKKNEIYYKLGTPSREYERFHAPFLWIADLAHHVITYCAYLHSKSRKATLEDFQSRFKIFLCRKHNESEVFRSWAAAHGSDDFRTAVVTNVDFLWKEAVGAGDEQPGSPFHHFWKEIDGGFYKPNLSSAAQTWDDDNRYKGEKDDYRTKRNKQRVQNEKVAKTIVTPYMYEAFKDMPFGDVLEPTSLAPTVQACQSAMVQGTSQFWEDGKFNTFEGGFPVGNPEDKGLALSIQPGDVISTPPDGDETDTKWKIEKSKHSEHEHKWYGLVQKVHVSKGVQSFDVIWMYPPRDTPCGVMKYPYKNELFLSDLCNCEGSGKVEAKDVLAKHDIRWFGTPAESGLFVRQTYLADDKRWVSLEKKHMFCVHNRKEKQQGVNLYHPGDTVLANIGLEYLQAFEVDEIFKENKRRLVRLRRLLRRKEVDKTALDPPANELVYTDQLVETKLSAVARRCLVRVFRHNEQLDRLDEKITAPYDRDGTGDAFFITHKEVCDEHGGFRYMPLGDGDNLTLRQGFHPDHATKLPRLSGLDLFCGGGNFGRGLEDGDGIEMKWANDLSPTAIHTYMANSKPGCTPYLGSVDDLLHAALTGAKGAPRPGEVHFVSGGSPCQGFSVLTNNTSTPKQRKNQSLIASFASFIDLYRPYYGLLENVASIVQPKSKKESCFFSQLVCAIVGLGYQVQILPLEAWSFGSSQSRIRLFLLFTAPGLRAPKPPLPSHSHPPGTQRRRFGKMSNGLPFGERYFGPTPFKFVSAQEAVHDLPGIYDGLADYCIGWPDHRTNGFTANLREQLRLIPTRPWGMNFRKLFYDDEGRPIREGRREMDRNVFDSKTGKSKQRTEPNSQGWGRVHPNHLFPTVTTRCNLTDSKIGKINHWDESRPLSILEARRAQGFLDHEVVMGRPNTQWHIVGNSVDRHVALALGLAIREAWFGTLWEDDGEQQRPPYPEQESSVVDHIRQRLSVEYEGLSTPDEIEPVPCDEGMDQLLDPTTESSDEDKVFRYTPRGFYELTPATSVDGNEDVGVAASHHERGQKRANPFLVEFMAKRFRDSEDSR</sequence>
<evidence type="ECO:0000256" key="6">
    <source>
        <dbReference type="ARBA" id="ARBA00023125"/>
    </source>
</evidence>
<protein>
    <recommendedName>
        <fullName evidence="2">DNA (cytosine-5-)-methyltransferase</fullName>
        <ecNumber evidence="2">2.1.1.37</ecNumber>
    </recommendedName>
</protein>
<dbReference type="InterPro" id="IPR057215">
    <property type="entry name" value="DUF7893"/>
</dbReference>
<keyword evidence="7" id="KW-0539">Nucleus</keyword>
<dbReference type="Gene3D" id="3.40.50.150">
    <property type="entry name" value="Vaccinia Virus protein VP39"/>
    <property type="match status" value="1"/>
</dbReference>
<keyword evidence="12" id="KW-1185">Reference proteome</keyword>
<dbReference type="InterPro" id="IPR029063">
    <property type="entry name" value="SAM-dependent_MTases_sf"/>
</dbReference>
<evidence type="ECO:0000256" key="3">
    <source>
        <dbReference type="ARBA" id="ARBA00022603"/>
    </source>
</evidence>
<evidence type="ECO:0000256" key="8">
    <source>
        <dbReference type="PROSITE-ProRule" id="PRU01016"/>
    </source>
</evidence>
<evidence type="ECO:0000256" key="9">
    <source>
        <dbReference type="SAM" id="MobiDB-lite"/>
    </source>
</evidence>
<dbReference type="PANTHER" id="PTHR10629">
    <property type="entry name" value="CYTOSINE-SPECIFIC METHYLTRANSFERASE"/>
    <property type="match status" value="1"/>
</dbReference>
<accession>A0ABR1U8E9</accession>
<dbReference type="GO" id="GO:0008168">
    <property type="term" value="F:methyltransferase activity"/>
    <property type="evidence" value="ECO:0007669"/>
    <property type="project" value="UniProtKB-KW"/>
</dbReference>
<evidence type="ECO:0000256" key="2">
    <source>
        <dbReference type="ARBA" id="ARBA00011975"/>
    </source>
</evidence>
<name>A0ABR1U8E9_9PEZI</name>
<proteinExistence type="inferred from homology"/>
<comment type="subcellular location">
    <subcellularLocation>
        <location evidence="1">Nucleus</location>
    </subcellularLocation>
</comment>
<dbReference type="PROSITE" id="PS51038">
    <property type="entry name" value="BAH"/>
    <property type="match status" value="1"/>
</dbReference>
<dbReference type="EMBL" id="JAQQWK010000001">
    <property type="protein sequence ID" value="KAK8055157.1"/>
    <property type="molecule type" value="Genomic_DNA"/>
</dbReference>
<evidence type="ECO:0000256" key="4">
    <source>
        <dbReference type="ARBA" id="ARBA00022679"/>
    </source>
</evidence>
<feature type="active site" evidence="8">
    <location>
        <position position="853"/>
    </location>
</feature>
<dbReference type="Gene3D" id="3.90.120.10">
    <property type="entry name" value="DNA Methylase, subunit A, domain 2"/>
    <property type="match status" value="1"/>
</dbReference>
<dbReference type="InterPro" id="IPR001525">
    <property type="entry name" value="C5_MeTfrase"/>
</dbReference>
<evidence type="ECO:0000259" key="10">
    <source>
        <dbReference type="PROSITE" id="PS51038"/>
    </source>
</evidence>
<dbReference type="PRINTS" id="PR00105">
    <property type="entry name" value="C5METTRFRASE"/>
</dbReference>